<name>A0A420BJC0_SPHD1</name>
<reference evidence="2 3" key="1">
    <citation type="submission" date="2018-09" db="EMBL/GenBank/DDBJ databases">
        <title>Genomic Encyclopedia of Type Strains, Phase III (KMG-III): the genomes of soil and plant-associated and newly described type strains.</title>
        <authorList>
            <person name="Whitman W."/>
        </authorList>
    </citation>
    <scope>NUCLEOTIDE SEQUENCE [LARGE SCALE GENOMIC DNA]</scope>
    <source>
        <strain evidence="2 3">CECT 7938</strain>
    </source>
</reference>
<protein>
    <submittedName>
        <fullName evidence="2">Acetyltransferase (GNAT) family protein</fullName>
    </submittedName>
</protein>
<evidence type="ECO:0000259" key="1">
    <source>
        <dbReference type="PROSITE" id="PS51186"/>
    </source>
</evidence>
<gene>
    <name evidence="2" type="ORF">DFQ12_1552</name>
</gene>
<dbReference type="CDD" id="cd04301">
    <property type="entry name" value="NAT_SF"/>
    <property type="match status" value="1"/>
</dbReference>
<dbReference type="InterPro" id="IPR000182">
    <property type="entry name" value="GNAT_dom"/>
</dbReference>
<organism evidence="2 3">
    <name type="scientific">Sphingobacterium detergens</name>
    <dbReference type="NCBI Taxonomy" id="1145106"/>
    <lineage>
        <taxon>Bacteria</taxon>
        <taxon>Pseudomonadati</taxon>
        <taxon>Bacteroidota</taxon>
        <taxon>Sphingobacteriia</taxon>
        <taxon>Sphingobacteriales</taxon>
        <taxon>Sphingobacteriaceae</taxon>
        <taxon>Sphingobacterium</taxon>
    </lineage>
</organism>
<dbReference type="AlphaFoldDB" id="A0A420BJC0"/>
<dbReference type="Proteomes" id="UP000286246">
    <property type="component" value="Unassembled WGS sequence"/>
</dbReference>
<dbReference type="PROSITE" id="PS51186">
    <property type="entry name" value="GNAT"/>
    <property type="match status" value="1"/>
</dbReference>
<evidence type="ECO:0000313" key="2">
    <source>
        <dbReference type="EMBL" id="RKE56686.1"/>
    </source>
</evidence>
<dbReference type="Gene3D" id="3.40.630.30">
    <property type="match status" value="1"/>
</dbReference>
<feature type="domain" description="N-acetyltransferase" evidence="1">
    <location>
        <begin position="1"/>
        <end position="140"/>
    </location>
</feature>
<keyword evidence="2" id="KW-0808">Transferase</keyword>
<dbReference type="Pfam" id="PF13508">
    <property type="entry name" value="Acetyltransf_7"/>
    <property type="match status" value="1"/>
</dbReference>
<dbReference type="InterPro" id="IPR016181">
    <property type="entry name" value="Acyl_CoA_acyltransferase"/>
</dbReference>
<evidence type="ECO:0000313" key="3">
    <source>
        <dbReference type="Proteomes" id="UP000286246"/>
    </source>
</evidence>
<sequence length="153" mass="17440">MTDWYIEQVFAARTWKLRKEVFSAKGHLSEVMLDGDFEAAHFAAYSGDEVVGILTLLSSEGDYEILYFAVHPDFRKKGAGSALLGYALQFVKTVEGRSLFVRATSEQQHFWIRNGFVMMKESGKPDRLPSSSHCLQRDVENNANHVRYAWQSI</sequence>
<accession>A0A420BJC0</accession>
<comment type="caution">
    <text evidence="2">The sequence shown here is derived from an EMBL/GenBank/DDBJ whole genome shotgun (WGS) entry which is preliminary data.</text>
</comment>
<proteinExistence type="predicted"/>
<dbReference type="GO" id="GO:0016747">
    <property type="term" value="F:acyltransferase activity, transferring groups other than amino-acyl groups"/>
    <property type="evidence" value="ECO:0007669"/>
    <property type="project" value="InterPro"/>
</dbReference>
<dbReference type="RefSeq" id="WP_120258333.1">
    <property type="nucleotide sequence ID" value="NZ_RAPY01000001.1"/>
</dbReference>
<dbReference type="OrthoDB" id="1178186at2"/>
<keyword evidence="3" id="KW-1185">Reference proteome</keyword>
<dbReference type="SUPFAM" id="SSF55729">
    <property type="entry name" value="Acyl-CoA N-acyltransferases (Nat)"/>
    <property type="match status" value="1"/>
</dbReference>
<dbReference type="EMBL" id="RAPY01000001">
    <property type="protein sequence ID" value="RKE56686.1"/>
    <property type="molecule type" value="Genomic_DNA"/>
</dbReference>